<proteinExistence type="predicted"/>
<gene>
    <name evidence="1" type="primary">Cnig_chr_IV.g14279</name>
    <name evidence="1" type="ORF">B9Z55_014279</name>
</gene>
<evidence type="ECO:0000313" key="2">
    <source>
        <dbReference type="Proteomes" id="UP000230233"/>
    </source>
</evidence>
<accession>A0A2G5U5F6</accession>
<sequence length="73" mass="8644">MVHRPDVEELASRIRIRTTAGAAQMMMQHQRLVSDQRIEVQRSPRSSKRWTDRNHIFLCSPAWKKSVKKLQQC</sequence>
<keyword evidence="2" id="KW-1185">Reference proteome</keyword>
<dbReference type="EMBL" id="PDUG01000004">
    <property type="protein sequence ID" value="PIC34703.1"/>
    <property type="molecule type" value="Genomic_DNA"/>
</dbReference>
<name>A0A2G5U5F6_9PELO</name>
<dbReference type="AlphaFoldDB" id="A0A2G5U5F6"/>
<evidence type="ECO:0000313" key="1">
    <source>
        <dbReference type="EMBL" id="PIC34703.1"/>
    </source>
</evidence>
<protein>
    <submittedName>
        <fullName evidence="1">Uncharacterized protein</fullName>
    </submittedName>
</protein>
<reference evidence="2" key="1">
    <citation type="submission" date="2017-10" db="EMBL/GenBank/DDBJ databases">
        <title>Rapid genome shrinkage in a self-fertile nematode reveals novel sperm competition proteins.</title>
        <authorList>
            <person name="Yin D."/>
            <person name="Schwarz E.M."/>
            <person name="Thomas C.G."/>
            <person name="Felde R.L."/>
            <person name="Korf I.F."/>
            <person name="Cutter A.D."/>
            <person name="Schartner C.M."/>
            <person name="Ralston E.J."/>
            <person name="Meyer B.J."/>
            <person name="Haag E.S."/>
        </authorList>
    </citation>
    <scope>NUCLEOTIDE SEQUENCE [LARGE SCALE GENOMIC DNA]</scope>
    <source>
        <strain evidence="2">JU1422</strain>
    </source>
</reference>
<comment type="caution">
    <text evidence="1">The sequence shown here is derived from an EMBL/GenBank/DDBJ whole genome shotgun (WGS) entry which is preliminary data.</text>
</comment>
<dbReference type="Proteomes" id="UP000230233">
    <property type="component" value="Chromosome IV"/>
</dbReference>
<organism evidence="1 2">
    <name type="scientific">Caenorhabditis nigoni</name>
    <dbReference type="NCBI Taxonomy" id="1611254"/>
    <lineage>
        <taxon>Eukaryota</taxon>
        <taxon>Metazoa</taxon>
        <taxon>Ecdysozoa</taxon>
        <taxon>Nematoda</taxon>
        <taxon>Chromadorea</taxon>
        <taxon>Rhabditida</taxon>
        <taxon>Rhabditina</taxon>
        <taxon>Rhabditomorpha</taxon>
        <taxon>Rhabditoidea</taxon>
        <taxon>Rhabditidae</taxon>
        <taxon>Peloderinae</taxon>
        <taxon>Caenorhabditis</taxon>
    </lineage>
</organism>